<gene>
    <name evidence="3" type="ORF">ATE80_27830</name>
</gene>
<dbReference type="Gene3D" id="1.10.287.900">
    <property type="entry name" value="The crystal structure of the spermine/spermidine acetyltransferase from enterococcus faecali"/>
    <property type="match status" value="1"/>
</dbReference>
<feature type="compositionally biased region" description="Basic and acidic residues" evidence="1">
    <location>
        <begin position="135"/>
        <end position="152"/>
    </location>
</feature>
<proteinExistence type="predicted"/>
<dbReference type="STRING" id="936756.ATE80_27830"/>
<dbReference type="CDD" id="cd04301">
    <property type="entry name" value="NAT_SF"/>
    <property type="match status" value="1"/>
</dbReference>
<protein>
    <submittedName>
        <fullName evidence="3">Acetyltransferase</fullName>
    </submittedName>
</protein>
<dbReference type="PROSITE" id="PS51186">
    <property type="entry name" value="GNAT"/>
    <property type="match status" value="1"/>
</dbReference>
<evidence type="ECO:0000259" key="2">
    <source>
        <dbReference type="PROSITE" id="PS51186"/>
    </source>
</evidence>
<dbReference type="InterPro" id="IPR000182">
    <property type="entry name" value="GNAT_dom"/>
</dbReference>
<feature type="region of interest" description="Disordered" evidence="1">
    <location>
        <begin position="134"/>
        <end position="165"/>
    </location>
</feature>
<reference evidence="3 4" key="1">
    <citation type="submission" date="2015-11" db="EMBL/GenBank/DDBJ databases">
        <title>Genome-wide analysis reveals the secondary metabolome in Streptomyces kanasensis ZX01.</title>
        <authorList>
            <person name="Zhang G."/>
            <person name="Han L."/>
            <person name="Feng J."/>
            <person name="Zhang X."/>
        </authorList>
    </citation>
    <scope>NUCLEOTIDE SEQUENCE [LARGE SCALE GENOMIC DNA]</scope>
    <source>
        <strain evidence="3 4">ZX01</strain>
    </source>
</reference>
<dbReference type="Gene3D" id="3.40.630.30">
    <property type="match status" value="1"/>
</dbReference>
<keyword evidence="3" id="KW-0808">Transferase</keyword>
<dbReference type="InterPro" id="IPR016181">
    <property type="entry name" value="Acyl_CoA_acyltransferase"/>
</dbReference>
<dbReference type="SUPFAM" id="SSF55729">
    <property type="entry name" value="Acyl-CoA N-acyltransferases (Nat)"/>
    <property type="match status" value="1"/>
</dbReference>
<dbReference type="GO" id="GO:0016747">
    <property type="term" value="F:acyltransferase activity, transferring groups other than amino-acyl groups"/>
    <property type="evidence" value="ECO:0007669"/>
    <property type="project" value="InterPro"/>
</dbReference>
<evidence type="ECO:0000256" key="1">
    <source>
        <dbReference type="SAM" id="MobiDB-lite"/>
    </source>
</evidence>
<accession>A0A100Y146</accession>
<dbReference type="AlphaFoldDB" id="A0A100Y146"/>
<feature type="domain" description="N-acetyltransferase" evidence="2">
    <location>
        <begin position="1"/>
        <end position="136"/>
    </location>
</feature>
<name>A0A100Y146_9ACTN</name>
<comment type="caution">
    <text evidence="3">The sequence shown here is derived from an EMBL/GenBank/DDBJ whole genome shotgun (WGS) entry which is preliminary data.</text>
</comment>
<dbReference type="EMBL" id="LNSV01000119">
    <property type="protein sequence ID" value="KUH35685.1"/>
    <property type="molecule type" value="Genomic_DNA"/>
</dbReference>
<organism evidence="3 4">
    <name type="scientific">Streptomyces kanasensis</name>
    <dbReference type="NCBI Taxonomy" id="936756"/>
    <lineage>
        <taxon>Bacteria</taxon>
        <taxon>Bacillati</taxon>
        <taxon>Actinomycetota</taxon>
        <taxon>Actinomycetes</taxon>
        <taxon>Kitasatosporales</taxon>
        <taxon>Streptomycetaceae</taxon>
        <taxon>Streptomyces</taxon>
    </lineage>
</organism>
<dbReference type="Pfam" id="PF00583">
    <property type="entry name" value="Acetyltransf_1"/>
    <property type="match status" value="1"/>
</dbReference>
<evidence type="ECO:0000313" key="4">
    <source>
        <dbReference type="Proteomes" id="UP000054011"/>
    </source>
</evidence>
<dbReference type="Proteomes" id="UP000054011">
    <property type="component" value="Unassembled WGS sequence"/>
</dbReference>
<sequence length="165" mass="17487">MRVRPEQAGFVESVAESLAEAYASPDIAWPRLVCDGEEAVGFVMAFFDVPFDVDGPGAAPRSGLWRLAVSADHQGAGYGRFAVAAVCDEVRRRGGSTVTVTYKPGEHGPEGFYARLGFRALGMTDDGEVLAEMNLPERDLSEVDPTEVDRTELGPTEGGPAAPAA</sequence>
<dbReference type="InterPro" id="IPR027455">
    <property type="entry name" value="Sper_AcTfrase_N"/>
</dbReference>
<dbReference type="OrthoDB" id="3526335at2"/>
<evidence type="ECO:0000313" key="3">
    <source>
        <dbReference type="EMBL" id="KUH35685.1"/>
    </source>
</evidence>
<keyword evidence="4" id="KW-1185">Reference proteome</keyword>